<dbReference type="InterPro" id="IPR005119">
    <property type="entry name" value="LysR_subst-bd"/>
</dbReference>
<keyword evidence="2" id="KW-0805">Transcription regulation</keyword>
<dbReference type="Gene3D" id="3.40.190.290">
    <property type="match status" value="1"/>
</dbReference>
<dbReference type="Pfam" id="PF00126">
    <property type="entry name" value="HTH_1"/>
    <property type="match status" value="1"/>
</dbReference>
<name>A0AAJ5WZE8_9CAUL</name>
<dbReference type="PANTHER" id="PTHR30419:SF2">
    <property type="entry name" value="LYSR FAMILY TRANSCRIPTIONAL REGULATOR"/>
    <property type="match status" value="1"/>
</dbReference>
<feature type="domain" description="HTH lysR-type" evidence="5">
    <location>
        <begin position="1"/>
        <end position="59"/>
    </location>
</feature>
<evidence type="ECO:0000256" key="3">
    <source>
        <dbReference type="ARBA" id="ARBA00023125"/>
    </source>
</evidence>
<dbReference type="GO" id="GO:0005829">
    <property type="term" value="C:cytosol"/>
    <property type="evidence" value="ECO:0007669"/>
    <property type="project" value="TreeGrafter"/>
</dbReference>
<comment type="similarity">
    <text evidence="1">Belongs to the LysR transcriptional regulatory family.</text>
</comment>
<dbReference type="SUPFAM" id="SSF53850">
    <property type="entry name" value="Periplasmic binding protein-like II"/>
    <property type="match status" value="1"/>
</dbReference>
<dbReference type="SUPFAM" id="SSF46785">
    <property type="entry name" value="Winged helix' DNA-binding domain"/>
    <property type="match status" value="1"/>
</dbReference>
<dbReference type="PANTHER" id="PTHR30419">
    <property type="entry name" value="HTH-TYPE TRANSCRIPTIONAL REGULATOR YBHD"/>
    <property type="match status" value="1"/>
</dbReference>
<dbReference type="InterPro" id="IPR036388">
    <property type="entry name" value="WH-like_DNA-bd_sf"/>
</dbReference>
<gene>
    <name evidence="6" type="ORF">P0Y50_11325</name>
</gene>
<evidence type="ECO:0000259" key="5">
    <source>
        <dbReference type="PROSITE" id="PS50931"/>
    </source>
</evidence>
<dbReference type="Gene3D" id="1.10.10.10">
    <property type="entry name" value="Winged helix-like DNA-binding domain superfamily/Winged helix DNA-binding domain"/>
    <property type="match status" value="1"/>
</dbReference>
<evidence type="ECO:0000256" key="1">
    <source>
        <dbReference type="ARBA" id="ARBA00009437"/>
    </source>
</evidence>
<keyword evidence="4" id="KW-0804">Transcription</keyword>
<organism evidence="6 7">
    <name type="scientific">Candidatus Brevundimonas colombiensis</name>
    <dbReference type="NCBI Taxonomy" id="3121376"/>
    <lineage>
        <taxon>Bacteria</taxon>
        <taxon>Pseudomonadati</taxon>
        <taxon>Pseudomonadota</taxon>
        <taxon>Alphaproteobacteria</taxon>
        <taxon>Caulobacterales</taxon>
        <taxon>Caulobacteraceae</taxon>
        <taxon>Brevundimonas</taxon>
    </lineage>
</organism>
<dbReference type="GO" id="GO:0003677">
    <property type="term" value="F:DNA binding"/>
    <property type="evidence" value="ECO:0007669"/>
    <property type="project" value="UniProtKB-KW"/>
</dbReference>
<keyword evidence="3" id="KW-0238">DNA-binding</keyword>
<protein>
    <submittedName>
        <fullName evidence="6">LysR family transcriptional regulator</fullName>
    </submittedName>
</protein>
<evidence type="ECO:0000256" key="2">
    <source>
        <dbReference type="ARBA" id="ARBA00023015"/>
    </source>
</evidence>
<dbReference type="FunFam" id="1.10.10.10:FF:000001">
    <property type="entry name" value="LysR family transcriptional regulator"/>
    <property type="match status" value="1"/>
</dbReference>
<dbReference type="Pfam" id="PF03466">
    <property type="entry name" value="LysR_substrate"/>
    <property type="match status" value="1"/>
</dbReference>
<dbReference type="InterPro" id="IPR036390">
    <property type="entry name" value="WH_DNA-bd_sf"/>
</dbReference>
<evidence type="ECO:0000256" key="4">
    <source>
        <dbReference type="ARBA" id="ARBA00023163"/>
    </source>
</evidence>
<dbReference type="Proteomes" id="UP001213664">
    <property type="component" value="Chromosome"/>
</dbReference>
<dbReference type="PROSITE" id="PS50931">
    <property type="entry name" value="HTH_LYSR"/>
    <property type="match status" value="1"/>
</dbReference>
<dbReference type="AlphaFoldDB" id="A0AAJ5WZE8"/>
<evidence type="ECO:0000313" key="6">
    <source>
        <dbReference type="EMBL" id="WEK39134.1"/>
    </source>
</evidence>
<evidence type="ECO:0000313" key="7">
    <source>
        <dbReference type="Proteomes" id="UP001213664"/>
    </source>
</evidence>
<reference evidence="6" key="1">
    <citation type="submission" date="2023-03" db="EMBL/GenBank/DDBJ databases">
        <title>Andean soil-derived lignocellulolytic bacterial consortium as a source of novel taxa and putative plastic-active enzymes.</title>
        <authorList>
            <person name="Diaz-Garcia L."/>
            <person name="Chuvochina M."/>
            <person name="Feuerriegel G."/>
            <person name="Bunk B."/>
            <person name="Sproer C."/>
            <person name="Streit W.R."/>
            <person name="Rodriguez L.M."/>
            <person name="Overmann J."/>
            <person name="Jimenez D.J."/>
        </authorList>
    </citation>
    <scope>NUCLEOTIDE SEQUENCE</scope>
    <source>
        <strain evidence="6">MAG 833</strain>
    </source>
</reference>
<dbReference type="InterPro" id="IPR050950">
    <property type="entry name" value="HTH-type_LysR_regulators"/>
</dbReference>
<dbReference type="GO" id="GO:0003700">
    <property type="term" value="F:DNA-binding transcription factor activity"/>
    <property type="evidence" value="ECO:0007669"/>
    <property type="project" value="InterPro"/>
</dbReference>
<accession>A0AAJ5WZE8</accession>
<proteinExistence type="inferred from homology"/>
<dbReference type="EMBL" id="CP119326">
    <property type="protein sequence ID" value="WEK39134.1"/>
    <property type="molecule type" value="Genomic_DNA"/>
</dbReference>
<sequence>MQDLVSLRLFVRAAETGKLGDAARQSNLAVAAASRRITHLEDRLGVRLFYRSRHGVSLTPAGEALLLGARALLEQARALDSEMADYAGGLKGQVRVLANTSAVTQFLPSDLAAYARSAPDVRIDLEEAWSFEVVAAVQTDRADLGVIVEGTDAPGLDLLPYRTDRLALMAPSEVFAEAGALEDAPVAFARFLKHDFVGLLEATAITRRMQAEAAAEEQPFRLRIQVRSFEGVFRMVEAGFGLGVLPETAARRFAAGSGIEVRSLDDAWAHRRMLLCLSPKARQGGLARGVAELLARRAAEACPDPAA</sequence>
<dbReference type="InterPro" id="IPR000847">
    <property type="entry name" value="LysR_HTH_N"/>
</dbReference>